<dbReference type="SUPFAM" id="SSF55469">
    <property type="entry name" value="FMN-dependent nitroreductase-like"/>
    <property type="match status" value="1"/>
</dbReference>
<evidence type="ECO:0000313" key="8">
    <source>
        <dbReference type="EMBL" id="MDM9632385.1"/>
    </source>
</evidence>
<keyword evidence="9" id="KW-1185">Reference proteome</keyword>
<dbReference type="Proteomes" id="UP001174839">
    <property type="component" value="Unassembled WGS sequence"/>
</dbReference>
<organism evidence="8 9">
    <name type="scientific">Robiginitalea aurantiaca</name>
    <dbReference type="NCBI Taxonomy" id="3056915"/>
    <lineage>
        <taxon>Bacteria</taxon>
        <taxon>Pseudomonadati</taxon>
        <taxon>Bacteroidota</taxon>
        <taxon>Flavobacteriia</taxon>
        <taxon>Flavobacteriales</taxon>
        <taxon>Flavobacteriaceae</taxon>
        <taxon>Robiginitalea</taxon>
    </lineage>
</organism>
<dbReference type="CDD" id="cd02149">
    <property type="entry name" value="NfsB-like"/>
    <property type="match status" value="1"/>
</dbReference>
<keyword evidence="4" id="KW-0288">FMN</keyword>
<keyword evidence="6" id="KW-0560">Oxidoreductase</keyword>
<comment type="cofactor">
    <cofactor evidence="1">
        <name>FMN</name>
        <dbReference type="ChEBI" id="CHEBI:58210"/>
    </cofactor>
</comment>
<dbReference type="PANTHER" id="PTHR43673:SF2">
    <property type="entry name" value="NITROREDUCTASE"/>
    <property type="match status" value="1"/>
</dbReference>
<proteinExistence type="inferred from homology"/>
<comment type="similarity">
    <text evidence="2">Belongs to the nitroreductase family.</text>
</comment>
<feature type="domain" description="Nitroreductase" evidence="7">
    <location>
        <begin position="17"/>
        <end position="194"/>
    </location>
</feature>
<evidence type="ECO:0000256" key="2">
    <source>
        <dbReference type="ARBA" id="ARBA00007118"/>
    </source>
</evidence>
<accession>A0ABT7WHI5</accession>
<keyword evidence="5" id="KW-0521">NADP</keyword>
<dbReference type="EMBL" id="JAUDUY010000008">
    <property type="protein sequence ID" value="MDM9632385.1"/>
    <property type="molecule type" value="Genomic_DNA"/>
</dbReference>
<gene>
    <name evidence="8" type="ORF">QU605_12945</name>
</gene>
<dbReference type="Gene3D" id="3.40.109.10">
    <property type="entry name" value="NADH Oxidase"/>
    <property type="match status" value="1"/>
</dbReference>
<evidence type="ECO:0000256" key="5">
    <source>
        <dbReference type="ARBA" id="ARBA00022857"/>
    </source>
</evidence>
<comment type="caution">
    <text evidence="8">The sequence shown here is derived from an EMBL/GenBank/DDBJ whole genome shotgun (WGS) entry which is preliminary data.</text>
</comment>
<evidence type="ECO:0000259" key="7">
    <source>
        <dbReference type="Pfam" id="PF00881"/>
    </source>
</evidence>
<evidence type="ECO:0000256" key="4">
    <source>
        <dbReference type="ARBA" id="ARBA00022643"/>
    </source>
</evidence>
<dbReference type="PANTHER" id="PTHR43673">
    <property type="entry name" value="NAD(P)H NITROREDUCTASE YDGI-RELATED"/>
    <property type="match status" value="1"/>
</dbReference>
<evidence type="ECO:0000256" key="6">
    <source>
        <dbReference type="ARBA" id="ARBA00023002"/>
    </source>
</evidence>
<evidence type="ECO:0000256" key="1">
    <source>
        <dbReference type="ARBA" id="ARBA00001917"/>
    </source>
</evidence>
<dbReference type="InterPro" id="IPR033878">
    <property type="entry name" value="NfsB-like"/>
</dbReference>
<dbReference type="InterPro" id="IPR000415">
    <property type="entry name" value="Nitroreductase-like"/>
</dbReference>
<dbReference type="InterPro" id="IPR029479">
    <property type="entry name" value="Nitroreductase"/>
</dbReference>
<evidence type="ECO:0000256" key="3">
    <source>
        <dbReference type="ARBA" id="ARBA00022630"/>
    </source>
</evidence>
<keyword evidence="3" id="KW-0285">Flavoprotein</keyword>
<name>A0ABT7WHI5_9FLAO</name>
<dbReference type="Pfam" id="PF00881">
    <property type="entry name" value="Nitroreductase"/>
    <property type="match status" value="1"/>
</dbReference>
<reference evidence="8" key="1">
    <citation type="submission" date="2023-06" db="EMBL/GenBank/DDBJ databases">
        <title>Robiginitalea aurantiacus sp. nov. and Algoriphagus sediminis sp. nov., isolated from coastal sediment.</title>
        <authorList>
            <person name="Zhou Z.Y."/>
            <person name="An J."/>
            <person name="Jia Y.W."/>
            <person name="Du Z.J."/>
        </authorList>
    </citation>
    <scope>NUCLEOTIDE SEQUENCE</scope>
    <source>
        <strain evidence="8">M39</strain>
    </source>
</reference>
<evidence type="ECO:0000313" key="9">
    <source>
        <dbReference type="Proteomes" id="UP001174839"/>
    </source>
</evidence>
<dbReference type="RefSeq" id="WP_289725750.1">
    <property type="nucleotide sequence ID" value="NZ_JAUDUY010000008.1"/>
</dbReference>
<protein>
    <submittedName>
        <fullName evidence="8">NAD(P)H-dependent oxidoreductase</fullName>
    </submittedName>
</protein>
<sequence>MNNILEKSPVNYLEALNWRYATKKFDASKSLSEADLESLLQAIQLSPSSYGLQPYVVLVISDPELKEQLRPACWNQSQITDASHVLVFANKKDFDQDLIDSYLNLVSKTRELPMESLTGYGEFMKSKLLGLDPETKAIWTSHQAYLAAGNLLSAAAALKIDTCPMEGFENEIVDDILKLGDRGLTSALIVPVGYRAEEDETQFYKKVRRTEEELFIHL</sequence>